<dbReference type="GO" id="GO:0016798">
    <property type="term" value="F:hydrolase activity, acting on glycosyl bonds"/>
    <property type="evidence" value="ECO:0007669"/>
    <property type="project" value="UniProtKB-KW"/>
</dbReference>
<evidence type="ECO:0000256" key="9">
    <source>
        <dbReference type="ARBA" id="ARBA00023316"/>
    </source>
</evidence>
<dbReference type="GO" id="GO:0044780">
    <property type="term" value="P:bacterial-type flagellum assembly"/>
    <property type="evidence" value="ECO:0007669"/>
    <property type="project" value="InterPro"/>
</dbReference>
<gene>
    <name evidence="13" type="ORF">ODI_01658</name>
    <name evidence="14" type="ORF">ODI_R2144</name>
</gene>
<dbReference type="Pfam" id="PF10135">
    <property type="entry name" value="Rod-binding"/>
    <property type="match status" value="1"/>
</dbReference>
<evidence type="ECO:0000256" key="7">
    <source>
        <dbReference type="ARBA" id="ARBA00022801"/>
    </source>
</evidence>
<sequence length="331" mass="35724">MAMPQYNALPTAGQPLAFDSRSLDSLKHQVTREGGPKSEQQKEVARQFEALFLQMMIKRMREATPRDGMFDSDQTRLAQSMADEQLALELASPGIGLAQAILQQIRANQGGAPDAALDTAPLLAPEVNNSRLPGLTSRLGVDTSQGPNVRGDVAAMIDRLSRGGRPAEAEPVKPPSGAPSHVVDFVNRMAEPARRAANASGVPARLILGQAALESGWGRREILHSDGRPSYNVFGIKATGGWTGKVAEVVTTEYVDGKPQKMVQAFRAYGSYEEAFSDYARLIGNSPRYERVTQARNEVEAAWRIQQAGYATDPNYADKLIGVMGQFGGSV</sequence>
<evidence type="ECO:0000256" key="4">
    <source>
        <dbReference type="ARBA" id="ARBA00007974"/>
    </source>
</evidence>
<dbReference type="KEGG" id="odi:ODI_R2144"/>
<comment type="subcellular location">
    <subcellularLocation>
        <location evidence="2">Periplasm</location>
    </subcellularLocation>
</comment>
<dbReference type="PANTHER" id="PTHR33308:SF9">
    <property type="entry name" value="PEPTIDOGLYCAN HYDROLASE FLGJ"/>
    <property type="match status" value="1"/>
</dbReference>
<comment type="function">
    <text evidence="1">Flagellum-specific muramidase which hydrolyzes the peptidoglycan layer to assemble the rod structure in the periplasmic space.</text>
</comment>
<evidence type="ECO:0000256" key="11">
    <source>
        <dbReference type="SAM" id="MobiDB-lite"/>
    </source>
</evidence>
<keyword evidence="9" id="KW-0961">Cell wall biogenesis/degradation</keyword>
<dbReference type="InterPro" id="IPR002901">
    <property type="entry name" value="MGlyc_endo_b_GlcNAc-like_dom"/>
</dbReference>
<comment type="similarity">
    <text evidence="4">In the C-terminal section; belongs to the glycosyl hydrolase 73 family.</text>
</comment>
<dbReference type="Proteomes" id="UP000078558">
    <property type="component" value="Chromosome I"/>
</dbReference>
<evidence type="ECO:0000313" key="15">
    <source>
        <dbReference type="Proteomes" id="UP000078558"/>
    </source>
</evidence>
<dbReference type="InterPro" id="IPR019301">
    <property type="entry name" value="Flagellar_prot_FlgJ_N"/>
</dbReference>
<accession>A0A1C3JZF1</accession>
<evidence type="ECO:0000256" key="2">
    <source>
        <dbReference type="ARBA" id="ARBA00004418"/>
    </source>
</evidence>
<name>A0A1C3JZF1_9BURK</name>
<keyword evidence="13" id="KW-0966">Cell projection</keyword>
<keyword evidence="15" id="KW-1185">Reference proteome</keyword>
<dbReference type="GO" id="GO:0071973">
    <property type="term" value="P:bacterial-type flagellum-dependent cell motility"/>
    <property type="evidence" value="ECO:0007669"/>
    <property type="project" value="TreeGrafter"/>
</dbReference>
<reference evidence="14 15" key="2">
    <citation type="submission" date="2017-08" db="EMBL/GenBank/DDBJ databases">
        <authorList>
            <person name="de Groot N.N."/>
        </authorList>
    </citation>
    <scope>NUCLEOTIDE SEQUENCE [LARGE SCALE GENOMIC DNA]</scope>
    <source>
        <strain evidence="14">Orrdi1</strain>
    </source>
</reference>
<dbReference type="RefSeq" id="WP_067750893.1">
    <property type="nucleotide sequence ID" value="NZ_LT907988.1"/>
</dbReference>
<dbReference type="Pfam" id="PF01832">
    <property type="entry name" value="Glucosaminidase"/>
    <property type="match status" value="1"/>
</dbReference>
<dbReference type="SMART" id="SM00047">
    <property type="entry name" value="LYZ2"/>
    <property type="match status" value="1"/>
</dbReference>
<dbReference type="InterPro" id="IPR013377">
    <property type="entry name" value="FlgJ"/>
</dbReference>
<organism evidence="13 15">
    <name type="scientific">Orrella dioscoreae</name>
    <dbReference type="NCBI Taxonomy" id="1851544"/>
    <lineage>
        <taxon>Bacteria</taxon>
        <taxon>Pseudomonadati</taxon>
        <taxon>Pseudomonadota</taxon>
        <taxon>Betaproteobacteria</taxon>
        <taxon>Burkholderiales</taxon>
        <taxon>Alcaligenaceae</taxon>
        <taxon>Orrella</taxon>
    </lineage>
</organism>
<feature type="domain" description="Mannosyl-glycoprotein endo-beta-N-acetylglucosamidase-like" evidence="12">
    <location>
        <begin position="175"/>
        <end position="328"/>
    </location>
</feature>
<keyword evidence="7 13" id="KW-0378">Hydrolase</keyword>
<dbReference type="Gene3D" id="2.10.70.40">
    <property type="entry name" value="peptidoglycan hydrolase"/>
    <property type="match status" value="1"/>
</dbReference>
<evidence type="ECO:0000256" key="8">
    <source>
        <dbReference type="ARBA" id="ARBA00023295"/>
    </source>
</evidence>
<protein>
    <recommendedName>
        <fullName evidence="5">Peptidoglycan hydrolase FlgJ</fullName>
    </recommendedName>
    <alternativeName>
        <fullName evidence="10">Muramidase FlgJ</fullName>
    </alternativeName>
</protein>
<dbReference type="STRING" id="1851544.ODI_01658"/>
<dbReference type="GO" id="GO:0042597">
    <property type="term" value="C:periplasmic space"/>
    <property type="evidence" value="ECO:0007669"/>
    <property type="project" value="UniProtKB-SubCell"/>
</dbReference>
<evidence type="ECO:0000256" key="3">
    <source>
        <dbReference type="ARBA" id="ARBA00006880"/>
    </source>
</evidence>
<evidence type="ECO:0000256" key="6">
    <source>
        <dbReference type="ARBA" id="ARBA00022764"/>
    </source>
</evidence>
<comment type="similarity">
    <text evidence="3">In the N-terminal section; belongs to the FlgJ family.</text>
</comment>
<dbReference type="EMBL" id="FLRC01000010">
    <property type="protein sequence ID" value="SBT24538.1"/>
    <property type="molecule type" value="Genomic_DNA"/>
</dbReference>
<keyword evidence="13" id="KW-0969">Cilium</keyword>
<dbReference type="NCBIfam" id="TIGR02541">
    <property type="entry name" value="flagell_FlgJ"/>
    <property type="match status" value="1"/>
</dbReference>
<evidence type="ECO:0000259" key="12">
    <source>
        <dbReference type="SMART" id="SM00047"/>
    </source>
</evidence>
<feature type="region of interest" description="Disordered" evidence="11">
    <location>
        <begin position="1"/>
        <end position="22"/>
    </location>
</feature>
<dbReference type="PANTHER" id="PTHR33308">
    <property type="entry name" value="PEPTIDOGLYCAN HYDROLASE FLGJ"/>
    <property type="match status" value="1"/>
</dbReference>
<keyword evidence="13" id="KW-0282">Flagellum</keyword>
<dbReference type="EMBL" id="LT907988">
    <property type="protein sequence ID" value="SOE49543.1"/>
    <property type="molecule type" value="Genomic_DNA"/>
</dbReference>
<evidence type="ECO:0000313" key="13">
    <source>
        <dbReference type="EMBL" id="SBT24538.1"/>
    </source>
</evidence>
<evidence type="ECO:0000256" key="1">
    <source>
        <dbReference type="ARBA" id="ARBA00002954"/>
    </source>
</evidence>
<keyword evidence="6" id="KW-0574">Periplasm</keyword>
<proteinExistence type="inferred from homology"/>
<dbReference type="InterPro" id="IPR051056">
    <property type="entry name" value="Glycosyl_Hydrolase_73"/>
</dbReference>
<dbReference type="Gene3D" id="1.10.530.10">
    <property type="match status" value="1"/>
</dbReference>
<evidence type="ECO:0000313" key="14">
    <source>
        <dbReference type="EMBL" id="SOE49543.1"/>
    </source>
</evidence>
<evidence type="ECO:0000256" key="10">
    <source>
        <dbReference type="ARBA" id="ARBA00030835"/>
    </source>
</evidence>
<evidence type="ECO:0000256" key="5">
    <source>
        <dbReference type="ARBA" id="ARBA00013433"/>
    </source>
</evidence>
<dbReference type="AlphaFoldDB" id="A0A1C3JZF1"/>
<keyword evidence="8 13" id="KW-0326">Glycosidase</keyword>
<dbReference type="GO" id="GO:0004040">
    <property type="term" value="F:amidase activity"/>
    <property type="evidence" value="ECO:0007669"/>
    <property type="project" value="InterPro"/>
</dbReference>
<dbReference type="GO" id="GO:0071555">
    <property type="term" value="P:cell wall organization"/>
    <property type="evidence" value="ECO:0007669"/>
    <property type="project" value="UniProtKB-KW"/>
</dbReference>
<reference evidence="13 15" key="1">
    <citation type="submission" date="2016-06" db="EMBL/GenBank/DDBJ databases">
        <authorList>
            <person name="Kjaerup R.B."/>
            <person name="Dalgaard T.S."/>
            <person name="Juul-Madsen H.R."/>
        </authorList>
    </citation>
    <scope>NUCLEOTIDE SEQUENCE [LARGE SCALE GENOMIC DNA]</scope>
    <source>
        <strain evidence="13">Orrdi1</strain>
    </source>
</reference>